<dbReference type="EMBL" id="OV696687">
    <property type="protein sequence ID" value="CAH1253337.1"/>
    <property type="molecule type" value="Genomic_DNA"/>
</dbReference>
<evidence type="ECO:0000256" key="1">
    <source>
        <dbReference type="SAM" id="MobiDB-lite"/>
    </source>
</evidence>
<sequence>MWSQQLFFAEDITRRFEYQRTEYMKLKRMKRERSGSGRVSLTSLQRWKLERFQFLDPYCIDHLPEDLGSVPVTVDEGDENEVANDEQVAGTSTGGVTPCGSFAIGSGSGRQKRVSPSIPTDQKKKGPTTSSLSYIPAKFLDESNREKKRAQQEQCQRDTFEATLRWIPREPTVQGRPLSGPLALPPPQSLHVKDISTDRGLSPDVRMGPTAARLGVNATCPTSHTGWRCNHRARPYGYDARNK</sequence>
<dbReference type="Proteomes" id="UP000838412">
    <property type="component" value="Chromosome 2"/>
</dbReference>
<reference evidence="2" key="1">
    <citation type="submission" date="2022-01" db="EMBL/GenBank/DDBJ databases">
        <authorList>
            <person name="Braso-Vives M."/>
        </authorList>
    </citation>
    <scope>NUCLEOTIDE SEQUENCE</scope>
</reference>
<feature type="region of interest" description="Disordered" evidence="1">
    <location>
        <begin position="103"/>
        <end position="133"/>
    </location>
</feature>
<name>A0A8J9ZGP8_BRALA</name>
<accession>A0A8J9ZGP8</accession>
<keyword evidence="3" id="KW-1185">Reference proteome</keyword>
<organism evidence="2 3">
    <name type="scientific">Branchiostoma lanceolatum</name>
    <name type="common">Common lancelet</name>
    <name type="synonym">Amphioxus lanceolatum</name>
    <dbReference type="NCBI Taxonomy" id="7740"/>
    <lineage>
        <taxon>Eukaryota</taxon>
        <taxon>Metazoa</taxon>
        <taxon>Chordata</taxon>
        <taxon>Cephalochordata</taxon>
        <taxon>Leptocardii</taxon>
        <taxon>Amphioxiformes</taxon>
        <taxon>Branchiostomatidae</taxon>
        <taxon>Branchiostoma</taxon>
    </lineage>
</organism>
<proteinExistence type="predicted"/>
<dbReference type="OrthoDB" id="10237537at2759"/>
<gene>
    <name evidence="2" type="primary">Hypp1149</name>
    <name evidence="2" type="ORF">BLAG_LOCUS13146</name>
</gene>
<evidence type="ECO:0000313" key="2">
    <source>
        <dbReference type="EMBL" id="CAH1253337.1"/>
    </source>
</evidence>
<dbReference type="AlphaFoldDB" id="A0A8J9ZGP8"/>
<evidence type="ECO:0000313" key="3">
    <source>
        <dbReference type="Proteomes" id="UP000838412"/>
    </source>
</evidence>
<protein>
    <submittedName>
        <fullName evidence="2">Hypp1149 protein</fullName>
    </submittedName>
</protein>